<accession>A0A382HZ18</accession>
<dbReference type="AlphaFoldDB" id="A0A382HZ18"/>
<evidence type="ECO:0000259" key="2">
    <source>
        <dbReference type="Pfam" id="PF13458"/>
    </source>
</evidence>
<name>A0A382HZ18_9ZZZZ</name>
<keyword evidence="1" id="KW-0732">Signal</keyword>
<feature type="non-terminal residue" evidence="3">
    <location>
        <position position="219"/>
    </location>
</feature>
<sequence>MPDLVFSGLKINLREETSMNLVKPKVLGGIRSLVASAALASILANPAVAGEARIGVLNALTGPIPDLAAVILEAEQAAAAFINANGGMWGGDTLVLASGDSGCDAKAGVDAATKLVNVEQVSIIVGPICSGATIGATQAVTIPAGVVNISPSATSPAITGLEDNDSVFRVCPSDAYQGVTIAKLARSMGYSKLAATYANDDYNAGLHDVFVKAFKELGG</sequence>
<dbReference type="PANTHER" id="PTHR30483">
    <property type="entry name" value="LEUCINE-SPECIFIC-BINDING PROTEIN"/>
    <property type="match status" value="1"/>
</dbReference>
<dbReference type="PANTHER" id="PTHR30483:SF6">
    <property type="entry name" value="PERIPLASMIC BINDING PROTEIN OF ABC TRANSPORTER FOR NATURAL AMINO ACIDS"/>
    <property type="match status" value="1"/>
</dbReference>
<dbReference type="InterPro" id="IPR051010">
    <property type="entry name" value="BCAA_transport"/>
</dbReference>
<dbReference type="InterPro" id="IPR028082">
    <property type="entry name" value="Peripla_BP_I"/>
</dbReference>
<dbReference type="Gene3D" id="3.40.50.2300">
    <property type="match status" value="2"/>
</dbReference>
<proteinExistence type="predicted"/>
<dbReference type="SUPFAM" id="SSF53822">
    <property type="entry name" value="Periplasmic binding protein-like I"/>
    <property type="match status" value="1"/>
</dbReference>
<organism evidence="3">
    <name type="scientific">marine metagenome</name>
    <dbReference type="NCBI Taxonomy" id="408172"/>
    <lineage>
        <taxon>unclassified sequences</taxon>
        <taxon>metagenomes</taxon>
        <taxon>ecological metagenomes</taxon>
    </lineage>
</organism>
<feature type="domain" description="Leucine-binding protein" evidence="2">
    <location>
        <begin position="53"/>
        <end position="219"/>
    </location>
</feature>
<reference evidence="3" key="1">
    <citation type="submission" date="2018-05" db="EMBL/GenBank/DDBJ databases">
        <authorList>
            <person name="Lanie J.A."/>
            <person name="Ng W.-L."/>
            <person name="Kazmierczak K.M."/>
            <person name="Andrzejewski T.M."/>
            <person name="Davidsen T.M."/>
            <person name="Wayne K.J."/>
            <person name="Tettelin H."/>
            <person name="Glass J.I."/>
            <person name="Rusch D."/>
            <person name="Podicherti R."/>
            <person name="Tsui H.-C.T."/>
            <person name="Winkler M.E."/>
        </authorList>
    </citation>
    <scope>NUCLEOTIDE SEQUENCE</scope>
</reference>
<protein>
    <recommendedName>
        <fullName evidence="2">Leucine-binding protein domain-containing protein</fullName>
    </recommendedName>
</protein>
<dbReference type="EMBL" id="UINC01064159">
    <property type="protein sequence ID" value="SVB92548.1"/>
    <property type="molecule type" value="Genomic_DNA"/>
</dbReference>
<gene>
    <name evidence="3" type="ORF">METZ01_LOCUS245402</name>
</gene>
<dbReference type="InterPro" id="IPR028081">
    <property type="entry name" value="Leu-bd"/>
</dbReference>
<evidence type="ECO:0000313" key="3">
    <source>
        <dbReference type="EMBL" id="SVB92548.1"/>
    </source>
</evidence>
<evidence type="ECO:0000256" key="1">
    <source>
        <dbReference type="ARBA" id="ARBA00022729"/>
    </source>
</evidence>
<dbReference type="Pfam" id="PF13458">
    <property type="entry name" value="Peripla_BP_6"/>
    <property type="match status" value="1"/>
</dbReference>